<dbReference type="InterPro" id="IPR036280">
    <property type="entry name" value="Multihaem_cyt_sf"/>
</dbReference>
<feature type="chain" id="PRO_5011692824" description="Isoquinoline 1-oxidoreductase subunit" evidence="1">
    <location>
        <begin position="20"/>
        <end position="197"/>
    </location>
</feature>
<dbReference type="SUPFAM" id="SSF48695">
    <property type="entry name" value="Multiheme cytochromes"/>
    <property type="match status" value="1"/>
</dbReference>
<dbReference type="AlphaFoldDB" id="A0A1I1UGV4"/>
<dbReference type="RefSeq" id="WP_093922362.1">
    <property type="nucleotide sequence ID" value="NZ_FOMW01000002.1"/>
</dbReference>
<feature type="signal peptide" evidence="1">
    <location>
        <begin position="1"/>
        <end position="19"/>
    </location>
</feature>
<organism evidence="2 3">
    <name type="scientific">Sulfitobacter brevis</name>
    <dbReference type="NCBI Taxonomy" id="74348"/>
    <lineage>
        <taxon>Bacteria</taxon>
        <taxon>Pseudomonadati</taxon>
        <taxon>Pseudomonadota</taxon>
        <taxon>Alphaproteobacteria</taxon>
        <taxon>Rhodobacterales</taxon>
        <taxon>Roseobacteraceae</taxon>
        <taxon>Sulfitobacter</taxon>
    </lineage>
</organism>
<keyword evidence="3" id="KW-1185">Reference proteome</keyword>
<dbReference type="Proteomes" id="UP000198977">
    <property type="component" value="Unassembled WGS sequence"/>
</dbReference>
<evidence type="ECO:0000256" key="1">
    <source>
        <dbReference type="SAM" id="SignalP"/>
    </source>
</evidence>
<accession>A0A1I1UGV4</accession>
<dbReference type="STRING" id="74348.SAMN04488523_102117"/>
<dbReference type="EMBL" id="FOMW01000002">
    <property type="protein sequence ID" value="SFD69999.1"/>
    <property type="molecule type" value="Genomic_DNA"/>
</dbReference>
<sequence length="197" mass="21202">MRSTGMILAALVFAAPLAAQDLRGPDAFNSIEEKTERSKALFNEMAKVITHPRCMNCHPVGNLPTQGDDMRPHNPPVVRWDESGFGPPGLHCTSCHGAENVEFVGNEGSIPGHEPWHLPPVSMGWVGLTVGEICAQLKDPERNGDRTLADIQEHNATDGLVGWAWHPGKGRTPAPGSQEVFGALTKSWIETGAACPE</sequence>
<keyword evidence="1" id="KW-0732">Signal</keyword>
<name>A0A1I1UGV4_9RHOB</name>
<evidence type="ECO:0008006" key="4">
    <source>
        <dbReference type="Google" id="ProtNLM"/>
    </source>
</evidence>
<gene>
    <name evidence="2" type="ORF">SAMN04488523_102117</name>
</gene>
<proteinExistence type="predicted"/>
<evidence type="ECO:0000313" key="2">
    <source>
        <dbReference type="EMBL" id="SFD69999.1"/>
    </source>
</evidence>
<dbReference type="OrthoDB" id="656942at2"/>
<reference evidence="2 3" key="1">
    <citation type="submission" date="2016-10" db="EMBL/GenBank/DDBJ databases">
        <authorList>
            <person name="de Groot N.N."/>
        </authorList>
    </citation>
    <scope>NUCLEOTIDE SEQUENCE [LARGE SCALE GENOMIC DNA]</scope>
    <source>
        <strain evidence="2 3">DSM 11443</strain>
    </source>
</reference>
<protein>
    <recommendedName>
        <fullName evidence="4">Isoquinoline 1-oxidoreductase subunit</fullName>
    </recommendedName>
</protein>
<evidence type="ECO:0000313" key="3">
    <source>
        <dbReference type="Proteomes" id="UP000198977"/>
    </source>
</evidence>